<keyword evidence="4" id="KW-0645">Protease</keyword>
<dbReference type="GO" id="GO:0004252">
    <property type="term" value="F:serine-type endopeptidase activity"/>
    <property type="evidence" value="ECO:0007669"/>
    <property type="project" value="InterPro"/>
</dbReference>
<keyword evidence="3 18" id="KW-0378">Hydrolase</keyword>
<dbReference type="GO" id="GO:0009252">
    <property type="term" value="P:peptidoglycan biosynthetic process"/>
    <property type="evidence" value="ECO:0007669"/>
    <property type="project" value="UniProtKB-KW"/>
</dbReference>
<feature type="binding site" evidence="13">
    <location>
        <position position="922"/>
    </location>
    <ligand>
        <name>substrate</name>
    </ligand>
</feature>
<proteinExistence type="inferred from homology"/>
<accession>A0A517SFK9</accession>
<sequence precursor="true">MSRAVLFLLVVFAAIAPAAGADQVPFTLEQVRSYPFPNELTAARSGSRIAWAVDDRGRRNIWVAEGPDFEPRKLTKFDLDDGQELTAVSLSPDGDHVVFVRGGDFGSNWDRGVGVNTLSLPIPPKLQLWAAPFAGGDARVLADDVDSPAISPRGDIVAFNKGGQAWSAKLDGSSPAQPMIATRGSTSSLTWSPDGSKLAFVSSRDDHAFIGIYTDATTPILWIDPSTARDGSPRWSPDGKSLVFVRRPGSGPEPAIKKVPQPEWSIRVADVATGTSREVWKFLATRGRNSSGASNLDWAAGDRIVFLASFDGWPHLYSLPVAGGEPELLTPGKFHLEQVRLSPDRKFLLCAGNTGPDALDIDRRHILKVPVDRPELNVVTPGDGLEWSPVVTGDGKAIVCLSSTGQRPPMPTLLPADGGPAKVLGESHLANFPVSQLVAPKQVVFKSPDGLEVHGQLFEKPGPATKKPAIVYVHGGPQRQMLLGWHYSPYYANAYASNQYLASRGYVVLSVNYRLGIGYGQAFMSPGKTGASGAAEYIDIKAAGEYLRSLPQVDPDCIGIYGGSYGGYLTALALARNSDLFAAGVDIHGVHRQRTARENADPKETDAGAVAWRSSPVSAIETWKSPVLLISGDDDRNVAVSQTVDLSRRLAAAGVPFEQLIIPDDTHHFMRFANWMKVNAATAEFFDRQIGYPDPAQQPQVTAQAWAILDGQTGKLLYGKEADERRKTASTTKVMCASVILKLAEKDPKVLDEIVTFSKLADDTVGSTAGIKVGESLPVRDCLYGLLLPSGNDAGNALAEHFNDRFDPPDATMIQSLGLDVELLKTRINFIAEMNRTARSWGVTGTEYRSSYGDGGTPDQRTTSAGELGQVVWNAFQNKRLRTVVGTKAYACKVRQPDGTLRDARWENTNKLLDRYGVDGVKTGTTNQAGACLVSHARFGAEDYFFVVLGAARDEARFSDTVDLIRWLKSRRATPESH</sequence>
<dbReference type="Gene3D" id="3.40.710.10">
    <property type="entry name" value="DD-peptidase/beta-lactamase superfamily"/>
    <property type="match status" value="1"/>
</dbReference>
<evidence type="ECO:0000256" key="8">
    <source>
        <dbReference type="ARBA" id="ARBA00023316"/>
    </source>
</evidence>
<keyword evidence="7" id="KW-0007">Acetylation</keyword>
<evidence type="ECO:0000256" key="6">
    <source>
        <dbReference type="ARBA" id="ARBA00022984"/>
    </source>
</evidence>
<dbReference type="InterPro" id="IPR011042">
    <property type="entry name" value="6-blade_b-propeller_TolB-like"/>
</dbReference>
<evidence type="ECO:0000256" key="5">
    <source>
        <dbReference type="ARBA" id="ARBA00022960"/>
    </source>
</evidence>
<feature type="signal peptide" evidence="15">
    <location>
        <begin position="1"/>
        <end position="21"/>
    </location>
</feature>
<dbReference type="InterPro" id="IPR018044">
    <property type="entry name" value="Peptidase_S11"/>
</dbReference>
<feature type="active site" description="Acyl-ester intermediate" evidence="12">
    <location>
        <position position="730"/>
    </location>
</feature>
<dbReference type="AlphaFoldDB" id="A0A517SFK9"/>
<dbReference type="GO" id="GO:0008360">
    <property type="term" value="P:regulation of cell shape"/>
    <property type="evidence" value="ECO:0007669"/>
    <property type="project" value="UniProtKB-KW"/>
</dbReference>
<comment type="function">
    <text evidence="11">This enzyme catalyzes the hydrolysis of the N-terminal peptide bond of an N-acetylated peptide to generate an N-acetylated amino acid and a peptide with a free N-terminus. It preferentially cleaves off Ac-Ala, Ac-Met and Ac-Ser. Also, involved in the degradation of oxidized and glycated proteins.</text>
</comment>
<evidence type="ECO:0000313" key="18">
    <source>
        <dbReference type="EMBL" id="QDT54909.1"/>
    </source>
</evidence>
<dbReference type="SUPFAM" id="SSF56601">
    <property type="entry name" value="beta-lactamase/transpeptidase-like"/>
    <property type="match status" value="1"/>
</dbReference>
<dbReference type="GO" id="GO:0009002">
    <property type="term" value="F:serine-type D-Ala-D-Ala carboxypeptidase activity"/>
    <property type="evidence" value="ECO:0007669"/>
    <property type="project" value="InterPro"/>
</dbReference>
<keyword evidence="4" id="KW-0720">Serine protease</keyword>
<dbReference type="Proteomes" id="UP000315700">
    <property type="component" value="Chromosome"/>
</dbReference>
<dbReference type="PRINTS" id="PR00725">
    <property type="entry name" value="DADACBPTASE1"/>
</dbReference>
<feature type="domain" description="Peptidase S11 D-alanyl-D-alanine carboxypeptidase A N-terminal" evidence="17">
    <location>
        <begin position="696"/>
        <end position="802"/>
    </location>
</feature>
<evidence type="ECO:0000259" key="17">
    <source>
        <dbReference type="Pfam" id="PF00768"/>
    </source>
</evidence>
<evidence type="ECO:0000256" key="15">
    <source>
        <dbReference type="SAM" id="SignalP"/>
    </source>
</evidence>
<dbReference type="KEGG" id="ccos:Pan44_29490"/>
<gene>
    <name evidence="18" type="ORF">Pan44_29490</name>
</gene>
<evidence type="ECO:0000256" key="4">
    <source>
        <dbReference type="ARBA" id="ARBA00022825"/>
    </source>
</evidence>
<dbReference type="GO" id="GO:0071555">
    <property type="term" value="P:cell wall organization"/>
    <property type="evidence" value="ECO:0007669"/>
    <property type="project" value="UniProtKB-KW"/>
</dbReference>
<feature type="domain" description="Peptidase S11 D-alanyl-D-alanine carboxypeptidase A N-terminal" evidence="17">
    <location>
        <begin position="829"/>
        <end position="952"/>
    </location>
</feature>
<keyword evidence="2 15" id="KW-0732">Signal</keyword>
<dbReference type="GO" id="GO:0006508">
    <property type="term" value="P:proteolysis"/>
    <property type="evidence" value="ECO:0007669"/>
    <property type="project" value="InterPro"/>
</dbReference>
<evidence type="ECO:0000256" key="10">
    <source>
        <dbReference type="ARBA" id="ARBA00032596"/>
    </source>
</evidence>
<dbReference type="InterPro" id="IPR012338">
    <property type="entry name" value="Beta-lactam/transpept-like"/>
</dbReference>
<dbReference type="PANTHER" id="PTHR42776:SF27">
    <property type="entry name" value="DIPEPTIDYL PEPTIDASE FAMILY MEMBER 6"/>
    <property type="match status" value="1"/>
</dbReference>
<feature type="active site" description="Proton acceptor" evidence="12">
    <location>
        <position position="733"/>
    </location>
</feature>
<feature type="domain" description="Peptidase S9 prolyl oligopeptidase catalytic" evidence="16">
    <location>
        <begin position="498"/>
        <end position="691"/>
    </location>
</feature>
<evidence type="ECO:0000256" key="1">
    <source>
        <dbReference type="ARBA" id="ARBA00007164"/>
    </source>
</evidence>
<dbReference type="EMBL" id="CP036271">
    <property type="protein sequence ID" value="QDT54909.1"/>
    <property type="molecule type" value="Genomic_DNA"/>
</dbReference>
<evidence type="ECO:0000256" key="3">
    <source>
        <dbReference type="ARBA" id="ARBA00022801"/>
    </source>
</evidence>
<dbReference type="PROSITE" id="PS00708">
    <property type="entry name" value="PRO_ENDOPEP_SER"/>
    <property type="match status" value="1"/>
</dbReference>
<feature type="active site" evidence="12">
    <location>
        <position position="790"/>
    </location>
</feature>
<dbReference type="Pfam" id="PF07676">
    <property type="entry name" value="PD40"/>
    <property type="match status" value="2"/>
</dbReference>
<feature type="chain" id="PRO_5021869040" description="Acyl-peptide hydrolase" evidence="15">
    <location>
        <begin position="22"/>
        <end position="978"/>
    </location>
</feature>
<dbReference type="Pfam" id="PF00768">
    <property type="entry name" value="Peptidase_S11"/>
    <property type="match status" value="2"/>
</dbReference>
<evidence type="ECO:0000256" key="13">
    <source>
        <dbReference type="PIRSR" id="PIRSR618044-2"/>
    </source>
</evidence>
<dbReference type="Pfam" id="PF00326">
    <property type="entry name" value="Peptidase_S9"/>
    <property type="match status" value="1"/>
</dbReference>
<dbReference type="OrthoDB" id="269409at2"/>
<evidence type="ECO:0000256" key="2">
    <source>
        <dbReference type="ARBA" id="ARBA00022729"/>
    </source>
</evidence>
<dbReference type="InParanoid" id="A0A517SFK9"/>
<keyword evidence="18" id="KW-0121">Carboxypeptidase</keyword>
<dbReference type="InterPro" id="IPR001967">
    <property type="entry name" value="Peptidase_S11_N"/>
</dbReference>
<name>A0A517SFK9_9PLAN</name>
<dbReference type="SUPFAM" id="SSF53474">
    <property type="entry name" value="alpha/beta-Hydrolases"/>
    <property type="match status" value="1"/>
</dbReference>
<dbReference type="RefSeq" id="WP_145030726.1">
    <property type="nucleotide sequence ID" value="NZ_CP036271.1"/>
</dbReference>
<dbReference type="InterPro" id="IPR002471">
    <property type="entry name" value="Pept_S9_AS"/>
</dbReference>
<evidence type="ECO:0000256" key="11">
    <source>
        <dbReference type="ARBA" id="ARBA00045885"/>
    </source>
</evidence>
<reference evidence="18 19" key="1">
    <citation type="submission" date="2019-02" db="EMBL/GenBank/DDBJ databases">
        <title>Deep-cultivation of Planctomycetes and their phenomic and genomic characterization uncovers novel biology.</title>
        <authorList>
            <person name="Wiegand S."/>
            <person name="Jogler M."/>
            <person name="Boedeker C."/>
            <person name="Pinto D."/>
            <person name="Vollmers J."/>
            <person name="Rivas-Marin E."/>
            <person name="Kohn T."/>
            <person name="Peeters S.H."/>
            <person name="Heuer A."/>
            <person name="Rast P."/>
            <person name="Oberbeckmann S."/>
            <person name="Bunk B."/>
            <person name="Jeske O."/>
            <person name="Meyerdierks A."/>
            <person name="Storesund J.E."/>
            <person name="Kallscheuer N."/>
            <person name="Luecker S."/>
            <person name="Lage O.M."/>
            <person name="Pohl T."/>
            <person name="Merkel B.J."/>
            <person name="Hornburger P."/>
            <person name="Mueller R.-W."/>
            <person name="Bruemmer F."/>
            <person name="Labrenz M."/>
            <person name="Spormann A.M."/>
            <person name="Op den Camp H."/>
            <person name="Overmann J."/>
            <person name="Amann R."/>
            <person name="Jetten M.S.M."/>
            <person name="Mascher T."/>
            <person name="Medema M.H."/>
            <person name="Devos D.P."/>
            <person name="Kaster A.-K."/>
            <person name="Ovreas L."/>
            <person name="Rohde M."/>
            <person name="Galperin M.Y."/>
            <person name="Jogler C."/>
        </authorList>
    </citation>
    <scope>NUCLEOTIDE SEQUENCE [LARGE SCALE GENOMIC DNA]</scope>
    <source>
        <strain evidence="18 19">Pan44</strain>
    </source>
</reference>
<evidence type="ECO:0000256" key="9">
    <source>
        <dbReference type="ARBA" id="ARBA00032284"/>
    </source>
</evidence>
<dbReference type="InterPro" id="IPR001375">
    <property type="entry name" value="Peptidase_S9_cat"/>
</dbReference>
<evidence type="ECO:0000256" key="14">
    <source>
        <dbReference type="RuleBase" id="RU004016"/>
    </source>
</evidence>
<organism evidence="18 19">
    <name type="scientific">Caulifigura coniformis</name>
    <dbReference type="NCBI Taxonomy" id="2527983"/>
    <lineage>
        <taxon>Bacteria</taxon>
        <taxon>Pseudomonadati</taxon>
        <taxon>Planctomycetota</taxon>
        <taxon>Planctomycetia</taxon>
        <taxon>Planctomycetales</taxon>
        <taxon>Planctomycetaceae</taxon>
        <taxon>Caulifigura</taxon>
    </lineage>
</organism>
<evidence type="ECO:0000259" key="16">
    <source>
        <dbReference type="Pfam" id="PF00326"/>
    </source>
</evidence>
<keyword evidence="19" id="KW-1185">Reference proteome</keyword>
<evidence type="ECO:0000256" key="7">
    <source>
        <dbReference type="ARBA" id="ARBA00022990"/>
    </source>
</evidence>
<evidence type="ECO:0000313" key="19">
    <source>
        <dbReference type="Proteomes" id="UP000315700"/>
    </source>
</evidence>
<evidence type="ECO:0000256" key="12">
    <source>
        <dbReference type="PIRSR" id="PIRSR618044-1"/>
    </source>
</evidence>
<dbReference type="InterPro" id="IPR011659">
    <property type="entry name" value="WD40"/>
</dbReference>
<keyword evidence="6" id="KW-0573">Peptidoglycan synthesis</keyword>
<dbReference type="InterPro" id="IPR029058">
    <property type="entry name" value="AB_hydrolase_fold"/>
</dbReference>
<protein>
    <recommendedName>
        <fullName evidence="10">Acyl-peptide hydrolase</fullName>
    </recommendedName>
    <alternativeName>
        <fullName evidence="9">Acylaminoacyl-peptidase</fullName>
    </alternativeName>
</protein>
<keyword evidence="5" id="KW-0133">Cell shape</keyword>
<keyword evidence="8" id="KW-0961">Cell wall biogenesis/degradation</keyword>
<dbReference type="PANTHER" id="PTHR42776">
    <property type="entry name" value="SERINE PEPTIDASE S9 FAMILY MEMBER"/>
    <property type="match status" value="1"/>
</dbReference>
<dbReference type="Gene3D" id="3.40.50.1820">
    <property type="entry name" value="alpha/beta hydrolase"/>
    <property type="match status" value="1"/>
</dbReference>
<comment type="similarity">
    <text evidence="1 14">Belongs to the peptidase S11 family.</text>
</comment>
<dbReference type="SUPFAM" id="SSF82171">
    <property type="entry name" value="DPP6 N-terminal domain-like"/>
    <property type="match status" value="1"/>
</dbReference>
<dbReference type="Gene3D" id="2.120.10.30">
    <property type="entry name" value="TolB, C-terminal domain"/>
    <property type="match status" value="1"/>
</dbReference>